<evidence type="ECO:0000313" key="1">
    <source>
        <dbReference type="EMBL" id="TFK16648.1"/>
    </source>
</evidence>
<dbReference type="Gene3D" id="3.60.130.30">
    <property type="match status" value="1"/>
</dbReference>
<dbReference type="OrthoDB" id="2690740at2759"/>
<accession>A0A5C3K9P8</accession>
<sequence length="658" mass="73731">MYGTASITVTGAALKVARMFELRNVAAVSHNKLYRLLSTLTTRSVYEGWVGKSVAPAESAKNIDQLRYTVSQYIELEHEVVWTTLRKHLYLVEFAFRINRERKSTAKTPHEIFKLIHKLVPAPLQEQEGSFCERLRKMLHEGSRMLAVITGGSFYYFLAIISSEIVNELKYVKGPEAWRIAALLRKPDNGTPTGRIITQDIVPAISTLASRFPIRLGHLLSQPLLEDFAAAKGLSASEYSQILIGDISRCDRIVDDEFQAFQIQTPRSSGWEKIQNAPKLPFDTSPFSTMSTQDKLLVFGNVPKGDASPVEDINTQFKIVPGKLPRMSQENKLAFAERSREHVMQNLLRPIDFQQLREVVLSNLQEGTFLKKTSKYVLVDSSLFEGKVLRIMGKRKGETVPIVVICANAPPDLFSNAISQYVSIMPGLIGNYDSNAVGQDLPFTAWHFSIYNKYSAVAQDEDVDRHPSTFFNGSQGAQGNTSTRLPRPSKDCLKHPLQHHQLNEIFQVPFEWTSSQFMHYFPKESGDLIDYLSTVPGQPVVSVFPLPCVAINHNGLCLPHKDSGDSGTAGVVAFLEETPGVLNNPERSRGELVIDAAGLVLRLGDGYPVFFPACELVHYNLHYSGRRLSFVFHSDSSAKVWTKDYNGLKNNHYLRVPQ</sequence>
<protein>
    <submittedName>
        <fullName evidence="1">Uncharacterized protein</fullName>
    </submittedName>
</protein>
<proteinExistence type="predicted"/>
<gene>
    <name evidence="1" type="ORF">FA15DRAFT_711544</name>
</gene>
<name>A0A5C3K9P8_COPMA</name>
<organism evidence="1 2">
    <name type="scientific">Coprinopsis marcescibilis</name>
    <name type="common">Agaric fungus</name>
    <name type="synonym">Psathyrella marcescibilis</name>
    <dbReference type="NCBI Taxonomy" id="230819"/>
    <lineage>
        <taxon>Eukaryota</taxon>
        <taxon>Fungi</taxon>
        <taxon>Dikarya</taxon>
        <taxon>Basidiomycota</taxon>
        <taxon>Agaricomycotina</taxon>
        <taxon>Agaricomycetes</taxon>
        <taxon>Agaricomycetidae</taxon>
        <taxon>Agaricales</taxon>
        <taxon>Agaricineae</taxon>
        <taxon>Psathyrellaceae</taxon>
        <taxon>Coprinopsis</taxon>
    </lineage>
</organism>
<dbReference type="EMBL" id="ML210685">
    <property type="protein sequence ID" value="TFK16648.1"/>
    <property type="molecule type" value="Genomic_DNA"/>
</dbReference>
<reference evidence="1 2" key="1">
    <citation type="journal article" date="2019" name="Nat. Ecol. Evol.">
        <title>Megaphylogeny resolves global patterns of mushroom evolution.</title>
        <authorList>
            <person name="Varga T."/>
            <person name="Krizsan K."/>
            <person name="Foldi C."/>
            <person name="Dima B."/>
            <person name="Sanchez-Garcia M."/>
            <person name="Sanchez-Ramirez S."/>
            <person name="Szollosi G.J."/>
            <person name="Szarkandi J.G."/>
            <person name="Papp V."/>
            <person name="Albert L."/>
            <person name="Andreopoulos W."/>
            <person name="Angelini C."/>
            <person name="Antonin V."/>
            <person name="Barry K.W."/>
            <person name="Bougher N.L."/>
            <person name="Buchanan P."/>
            <person name="Buyck B."/>
            <person name="Bense V."/>
            <person name="Catcheside P."/>
            <person name="Chovatia M."/>
            <person name="Cooper J."/>
            <person name="Damon W."/>
            <person name="Desjardin D."/>
            <person name="Finy P."/>
            <person name="Geml J."/>
            <person name="Haridas S."/>
            <person name="Hughes K."/>
            <person name="Justo A."/>
            <person name="Karasinski D."/>
            <person name="Kautmanova I."/>
            <person name="Kiss B."/>
            <person name="Kocsube S."/>
            <person name="Kotiranta H."/>
            <person name="LaButti K.M."/>
            <person name="Lechner B.E."/>
            <person name="Liimatainen K."/>
            <person name="Lipzen A."/>
            <person name="Lukacs Z."/>
            <person name="Mihaltcheva S."/>
            <person name="Morgado L.N."/>
            <person name="Niskanen T."/>
            <person name="Noordeloos M.E."/>
            <person name="Ohm R.A."/>
            <person name="Ortiz-Santana B."/>
            <person name="Ovrebo C."/>
            <person name="Racz N."/>
            <person name="Riley R."/>
            <person name="Savchenko A."/>
            <person name="Shiryaev A."/>
            <person name="Soop K."/>
            <person name="Spirin V."/>
            <person name="Szebenyi C."/>
            <person name="Tomsovsky M."/>
            <person name="Tulloss R.E."/>
            <person name="Uehling J."/>
            <person name="Grigoriev I.V."/>
            <person name="Vagvolgyi C."/>
            <person name="Papp T."/>
            <person name="Martin F.M."/>
            <person name="Miettinen O."/>
            <person name="Hibbett D.S."/>
            <person name="Nagy L.G."/>
        </authorList>
    </citation>
    <scope>NUCLEOTIDE SEQUENCE [LARGE SCALE GENOMIC DNA]</scope>
    <source>
        <strain evidence="1 2">CBS 121175</strain>
    </source>
</reference>
<evidence type="ECO:0000313" key="2">
    <source>
        <dbReference type="Proteomes" id="UP000307440"/>
    </source>
</evidence>
<dbReference type="AlphaFoldDB" id="A0A5C3K9P8"/>
<dbReference type="Proteomes" id="UP000307440">
    <property type="component" value="Unassembled WGS sequence"/>
</dbReference>
<keyword evidence="2" id="KW-1185">Reference proteome</keyword>
<dbReference type="STRING" id="230819.A0A5C3K9P8"/>